<reference evidence="1 2" key="1">
    <citation type="submission" date="2017-10" db="EMBL/GenBank/DDBJ databases">
        <title>The draft genome sequence of Lewinella nigricans NBRC 102662.</title>
        <authorList>
            <person name="Wang K."/>
        </authorList>
    </citation>
    <scope>NUCLEOTIDE SEQUENCE [LARGE SCALE GENOMIC DNA]</scope>
    <source>
        <strain evidence="1 2">NBRC 102662</strain>
    </source>
</reference>
<dbReference type="AlphaFoldDB" id="A0A2D0NBM2"/>
<dbReference type="OrthoDB" id="1198318at2"/>
<dbReference type="EMBL" id="PDUD01000021">
    <property type="protein sequence ID" value="PHN05579.1"/>
    <property type="molecule type" value="Genomic_DNA"/>
</dbReference>
<name>A0A2D0NBM2_FLAN2</name>
<proteinExistence type="predicted"/>
<keyword evidence="2" id="KW-1185">Reference proteome</keyword>
<sequence>MRDIALIVIIIISFLLQNFSSYAQAPARKEVLIIGTMHSVPDIVKHSYKPLLRKAKAYQPEAIYVESPQASDTLSLNNTYPGFLDQVDSLKQVWELTPEKLARAQCKPLEAMQREDFEILRQHYLLQLDRANAAYYKYLYKFGRKGSPKPTQEEDGDLTAKLAIHLGLKTLRSMDNQWYRQDYHRAWAACNKMDREDGEIVHLKKILSSLKLPQTIAGLTGRLGMHVNSKNATTKYHITNSFRYRETACAPCTEGQKLWDARNLEMARNIGNQIRENTETRSIVIVGAGHVFGLQEALAQEYPDIEVKLLR</sequence>
<dbReference type="RefSeq" id="WP_099151155.1">
    <property type="nucleotide sequence ID" value="NZ_PDUD01000021.1"/>
</dbReference>
<dbReference type="Proteomes" id="UP000223913">
    <property type="component" value="Unassembled WGS sequence"/>
</dbReference>
<evidence type="ECO:0000313" key="1">
    <source>
        <dbReference type="EMBL" id="PHN05579.1"/>
    </source>
</evidence>
<organism evidence="1 2">
    <name type="scientific">Flavilitoribacter nigricans (strain ATCC 23147 / DSM 23189 / NBRC 102662 / NCIMB 1420 / SS-2)</name>
    <name type="common">Lewinella nigricans</name>
    <dbReference type="NCBI Taxonomy" id="1122177"/>
    <lineage>
        <taxon>Bacteria</taxon>
        <taxon>Pseudomonadati</taxon>
        <taxon>Bacteroidota</taxon>
        <taxon>Saprospiria</taxon>
        <taxon>Saprospirales</taxon>
        <taxon>Lewinellaceae</taxon>
        <taxon>Flavilitoribacter</taxon>
    </lineage>
</organism>
<protein>
    <submittedName>
        <fullName evidence="1">Uncharacterized protein</fullName>
    </submittedName>
</protein>
<dbReference type="Pfam" id="PF18950">
    <property type="entry name" value="DUF5694"/>
    <property type="match status" value="1"/>
</dbReference>
<accession>A0A2D0NBM2</accession>
<gene>
    <name evidence="1" type="ORF">CRP01_16455</name>
</gene>
<dbReference type="InterPro" id="IPR043749">
    <property type="entry name" value="DUF5694"/>
</dbReference>
<comment type="caution">
    <text evidence="1">The sequence shown here is derived from an EMBL/GenBank/DDBJ whole genome shotgun (WGS) entry which is preliminary data.</text>
</comment>
<evidence type="ECO:0000313" key="2">
    <source>
        <dbReference type="Proteomes" id="UP000223913"/>
    </source>
</evidence>